<name>A0A6A6P4I6_9PEZI</name>
<dbReference type="Gene3D" id="2.60.200.20">
    <property type="match status" value="1"/>
</dbReference>
<evidence type="ECO:0000259" key="1">
    <source>
        <dbReference type="Pfam" id="PF00498"/>
    </source>
</evidence>
<organism evidence="2 3">
    <name type="scientific">Lineolata rhizophorae</name>
    <dbReference type="NCBI Taxonomy" id="578093"/>
    <lineage>
        <taxon>Eukaryota</taxon>
        <taxon>Fungi</taxon>
        <taxon>Dikarya</taxon>
        <taxon>Ascomycota</taxon>
        <taxon>Pezizomycotina</taxon>
        <taxon>Dothideomycetes</taxon>
        <taxon>Dothideomycetes incertae sedis</taxon>
        <taxon>Lineolatales</taxon>
        <taxon>Lineolataceae</taxon>
        <taxon>Lineolata</taxon>
    </lineage>
</organism>
<dbReference type="Proteomes" id="UP000799766">
    <property type="component" value="Unassembled WGS sequence"/>
</dbReference>
<accession>A0A6A6P4I6</accession>
<dbReference type="AlphaFoldDB" id="A0A6A6P4I6"/>
<protein>
    <recommendedName>
        <fullName evidence="1">FHA domain-containing protein</fullName>
    </recommendedName>
</protein>
<dbReference type="Pfam" id="PF00498">
    <property type="entry name" value="FHA"/>
    <property type="match status" value="1"/>
</dbReference>
<evidence type="ECO:0000313" key="3">
    <source>
        <dbReference type="Proteomes" id="UP000799766"/>
    </source>
</evidence>
<evidence type="ECO:0000313" key="2">
    <source>
        <dbReference type="EMBL" id="KAF2458744.1"/>
    </source>
</evidence>
<dbReference type="EMBL" id="MU001677">
    <property type="protein sequence ID" value="KAF2458744.1"/>
    <property type="molecule type" value="Genomic_DNA"/>
</dbReference>
<dbReference type="InterPro" id="IPR008984">
    <property type="entry name" value="SMAD_FHA_dom_sf"/>
</dbReference>
<proteinExistence type="predicted"/>
<dbReference type="OrthoDB" id="10252171at2759"/>
<keyword evidence="3" id="KW-1185">Reference proteome</keyword>
<reference evidence="2" key="1">
    <citation type="journal article" date="2020" name="Stud. Mycol.">
        <title>101 Dothideomycetes genomes: a test case for predicting lifestyles and emergence of pathogens.</title>
        <authorList>
            <person name="Haridas S."/>
            <person name="Albert R."/>
            <person name="Binder M."/>
            <person name="Bloem J."/>
            <person name="Labutti K."/>
            <person name="Salamov A."/>
            <person name="Andreopoulos B."/>
            <person name="Baker S."/>
            <person name="Barry K."/>
            <person name="Bills G."/>
            <person name="Bluhm B."/>
            <person name="Cannon C."/>
            <person name="Castanera R."/>
            <person name="Culley D."/>
            <person name="Daum C."/>
            <person name="Ezra D."/>
            <person name="Gonzalez J."/>
            <person name="Henrissat B."/>
            <person name="Kuo A."/>
            <person name="Liang C."/>
            <person name="Lipzen A."/>
            <person name="Lutzoni F."/>
            <person name="Magnuson J."/>
            <person name="Mondo S."/>
            <person name="Nolan M."/>
            <person name="Ohm R."/>
            <person name="Pangilinan J."/>
            <person name="Park H.-J."/>
            <person name="Ramirez L."/>
            <person name="Alfaro M."/>
            <person name="Sun H."/>
            <person name="Tritt A."/>
            <person name="Yoshinaga Y."/>
            <person name="Zwiers L.-H."/>
            <person name="Turgeon B."/>
            <person name="Goodwin S."/>
            <person name="Spatafora J."/>
            <person name="Crous P."/>
            <person name="Grigoriev I."/>
        </authorList>
    </citation>
    <scope>NUCLEOTIDE SEQUENCE</scope>
    <source>
        <strain evidence="2">ATCC 16933</strain>
    </source>
</reference>
<sequence>MDTDLIARLYPADGRGDGALAFYAIEQVAENRSRPGISFHHCALTFEEDFDDCRQYRPVLRDLGSTYGTAVTYDDNKRHRRRNFRWILGGHEVLNGIEQIVIEIH</sequence>
<feature type="domain" description="FHA" evidence="1">
    <location>
        <begin position="34"/>
        <end position="80"/>
    </location>
</feature>
<dbReference type="InterPro" id="IPR000253">
    <property type="entry name" value="FHA_dom"/>
</dbReference>
<dbReference type="SUPFAM" id="SSF49879">
    <property type="entry name" value="SMAD/FHA domain"/>
    <property type="match status" value="1"/>
</dbReference>
<gene>
    <name evidence="2" type="ORF">BDY21DRAFT_362952</name>
</gene>